<reference evidence="2" key="1">
    <citation type="submission" date="2022-03" db="EMBL/GenBank/DDBJ databases">
        <authorList>
            <person name="Alioto T."/>
            <person name="Alioto T."/>
            <person name="Gomez Garrido J."/>
        </authorList>
    </citation>
    <scope>NUCLEOTIDE SEQUENCE</scope>
</reference>
<evidence type="ECO:0000256" key="1">
    <source>
        <dbReference type="SAM" id="MobiDB-lite"/>
    </source>
</evidence>
<dbReference type="EMBL" id="OW240912">
    <property type="protein sequence ID" value="CAH2219344.1"/>
    <property type="molecule type" value="Genomic_DNA"/>
</dbReference>
<evidence type="ECO:0000313" key="3">
    <source>
        <dbReference type="Proteomes" id="UP001295444"/>
    </source>
</evidence>
<dbReference type="Proteomes" id="UP001295444">
    <property type="component" value="Chromosome 01"/>
</dbReference>
<proteinExistence type="predicted"/>
<feature type="region of interest" description="Disordered" evidence="1">
    <location>
        <begin position="28"/>
        <end position="54"/>
    </location>
</feature>
<evidence type="ECO:0000313" key="2">
    <source>
        <dbReference type="EMBL" id="CAH2219344.1"/>
    </source>
</evidence>
<name>A0AAD1VJI8_PELCU</name>
<accession>A0AAD1VJI8</accession>
<gene>
    <name evidence="2" type="ORF">PECUL_23A007293</name>
</gene>
<organism evidence="2 3">
    <name type="scientific">Pelobates cultripes</name>
    <name type="common">Western spadefoot toad</name>
    <dbReference type="NCBI Taxonomy" id="61616"/>
    <lineage>
        <taxon>Eukaryota</taxon>
        <taxon>Metazoa</taxon>
        <taxon>Chordata</taxon>
        <taxon>Craniata</taxon>
        <taxon>Vertebrata</taxon>
        <taxon>Euteleostomi</taxon>
        <taxon>Amphibia</taxon>
        <taxon>Batrachia</taxon>
        <taxon>Anura</taxon>
        <taxon>Pelobatoidea</taxon>
        <taxon>Pelobatidae</taxon>
        <taxon>Pelobates</taxon>
    </lineage>
</organism>
<sequence length="160" mass="17903">MSQRQKAKAVKSERVYFFLARSSALKAREGRSPPKNGGVTCSREGLLSSPASPASLPEDRPLIVVTMCQMMAEFSEGLQVNMKVQLHTLTCAKKCTTWAKERHKWSTKWMSSLRITTASRINCKRSTYKLKIADVEDHSQWNNLRIKGISDSVAATALNN</sequence>
<protein>
    <submittedName>
        <fullName evidence="2">Uncharacterized protein</fullName>
    </submittedName>
</protein>
<keyword evidence="3" id="KW-1185">Reference proteome</keyword>
<dbReference type="AlphaFoldDB" id="A0AAD1VJI8"/>